<proteinExistence type="predicted"/>
<sequence>MRSLLQKWFHECRSRWSFECSKFSTYMEDMIRSTLEDSRSMNVYPINWHEIEVHDHTNQFIVDILNLLLYEETCPMGNIEQFTSIHGVGNGLFLPPDVKRLARRPKKKNFKLA</sequence>
<reference evidence="1 2" key="1">
    <citation type="submission" date="2024-03" db="EMBL/GenBank/DDBJ databases">
        <authorList>
            <person name="Gkanogiannis A."/>
            <person name="Becerra Lopez-Lavalle L."/>
        </authorList>
    </citation>
    <scope>NUCLEOTIDE SEQUENCE [LARGE SCALE GENOMIC DNA]</scope>
</reference>
<accession>A0ABP0XUD7</accession>
<evidence type="ECO:0000313" key="1">
    <source>
        <dbReference type="EMBL" id="CAK9311773.1"/>
    </source>
</evidence>
<dbReference type="EMBL" id="OZ021744">
    <property type="protein sequence ID" value="CAK9311773.1"/>
    <property type="molecule type" value="Genomic_DNA"/>
</dbReference>
<evidence type="ECO:0000313" key="2">
    <source>
        <dbReference type="Proteomes" id="UP001642487"/>
    </source>
</evidence>
<protein>
    <submittedName>
        <fullName evidence="1">Uncharacterized protein</fullName>
    </submittedName>
</protein>
<keyword evidence="2" id="KW-1185">Reference proteome</keyword>
<name>A0ABP0XUD7_9ROSI</name>
<gene>
    <name evidence="1" type="ORF">CITCOLO1_LOCUS3440</name>
</gene>
<dbReference type="Proteomes" id="UP001642487">
    <property type="component" value="Chromosome 10"/>
</dbReference>
<organism evidence="1 2">
    <name type="scientific">Citrullus colocynthis</name>
    <name type="common">colocynth</name>
    <dbReference type="NCBI Taxonomy" id="252529"/>
    <lineage>
        <taxon>Eukaryota</taxon>
        <taxon>Viridiplantae</taxon>
        <taxon>Streptophyta</taxon>
        <taxon>Embryophyta</taxon>
        <taxon>Tracheophyta</taxon>
        <taxon>Spermatophyta</taxon>
        <taxon>Magnoliopsida</taxon>
        <taxon>eudicotyledons</taxon>
        <taxon>Gunneridae</taxon>
        <taxon>Pentapetalae</taxon>
        <taxon>rosids</taxon>
        <taxon>fabids</taxon>
        <taxon>Cucurbitales</taxon>
        <taxon>Cucurbitaceae</taxon>
        <taxon>Benincaseae</taxon>
        <taxon>Citrullus</taxon>
    </lineage>
</organism>